<evidence type="ECO:0000313" key="2">
    <source>
        <dbReference type="Proteomes" id="UP000694232"/>
    </source>
</evidence>
<dbReference type="NCBIfam" id="TIGR03853">
    <property type="entry name" value="matur_matur"/>
    <property type="match status" value="1"/>
</dbReference>
<dbReference type="EMBL" id="CP076643">
    <property type="protein sequence ID" value="QXO17498.1"/>
    <property type="molecule type" value="Genomic_DNA"/>
</dbReference>
<protein>
    <submittedName>
        <fullName evidence="1">YecH family protein</fullName>
    </submittedName>
</protein>
<proteinExistence type="predicted"/>
<dbReference type="RefSeq" id="WP_136487335.1">
    <property type="nucleotide sequence ID" value="NZ_CP076643.1"/>
</dbReference>
<dbReference type="KEGG" id="vos:KNV97_19350"/>
<dbReference type="Pfam" id="PF10678">
    <property type="entry name" value="DUF2492"/>
    <property type="match status" value="1"/>
</dbReference>
<name>A0A975U9C5_9VIBR</name>
<reference evidence="1" key="1">
    <citation type="submission" date="2021-06" db="EMBL/GenBank/DDBJ databases">
        <title>Vibrio nov. sp., novel gut bacterium isolated from Yellow Sea oyster.</title>
        <authorList>
            <person name="Muhammad N."/>
            <person name="Nguyen T.H."/>
            <person name="Lee Y.-J."/>
            <person name="Ko J."/>
            <person name="Kim S.-G."/>
        </authorList>
    </citation>
    <scope>NUCLEOTIDE SEQUENCE</scope>
    <source>
        <strain evidence="1">OG9-811</strain>
    </source>
</reference>
<keyword evidence="2" id="KW-1185">Reference proteome</keyword>
<dbReference type="Proteomes" id="UP000694232">
    <property type="component" value="Chromosome 1"/>
</dbReference>
<accession>A0A975U9C5</accession>
<sequence>MSTEIHAHKVLELIKQQPMTEPELRAAALRAFGAQAQFRTCKRSGFDLDSLLFFFQQQQKVLVTDGVWYFNPARICQH</sequence>
<dbReference type="InterPro" id="IPR019620">
    <property type="entry name" value="Metal-bd_prot_put"/>
</dbReference>
<organism evidence="1 2">
    <name type="scientific">Vibrio ostreae</name>
    <dbReference type="NCBI Taxonomy" id="2841925"/>
    <lineage>
        <taxon>Bacteria</taxon>
        <taxon>Pseudomonadati</taxon>
        <taxon>Pseudomonadota</taxon>
        <taxon>Gammaproteobacteria</taxon>
        <taxon>Vibrionales</taxon>
        <taxon>Vibrionaceae</taxon>
        <taxon>Vibrio</taxon>
    </lineage>
</organism>
<dbReference type="AlphaFoldDB" id="A0A975U9C5"/>
<gene>
    <name evidence="1" type="ORF">KNV97_19350</name>
</gene>
<evidence type="ECO:0000313" key="1">
    <source>
        <dbReference type="EMBL" id="QXO17498.1"/>
    </source>
</evidence>